<dbReference type="OMA" id="LWKACSY"/>
<dbReference type="AlphaFoldDB" id="U1HKK0"/>
<dbReference type="HOGENOM" id="CLU_030124_0_0_1"/>
<dbReference type="PANTHER" id="PTHR21310:SF13">
    <property type="entry name" value="AMINOGLYCOSIDE PHOSPHOTRANSFERASE DOMAIN-CONTAINING PROTEIN"/>
    <property type="match status" value="1"/>
</dbReference>
<gene>
    <name evidence="2" type="ORF">EPUS_05117</name>
</gene>
<evidence type="ECO:0000259" key="1">
    <source>
        <dbReference type="Pfam" id="PF01636"/>
    </source>
</evidence>
<evidence type="ECO:0000313" key="2">
    <source>
        <dbReference type="EMBL" id="ERF70765.1"/>
    </source>
</evidence>
<sequence>MLLQPGLRWELNQCYEAEPTWTHDPNVQVIVKLARQHLHFSKDDECTADYFMQGAFNRIYLVRCPRGGKDERSFIFRVSLPVDPGFKVSSDVATMTYVREHTNAPVPRVVAFDPSHENELGFAWTIMEMMPGQPLCHRYRYMTRKQKEDLVRRIAEIVAQMFRSKFHGIGNLYQAADASPQQTDCDIIGRTPHRAENAHTDESSVVGVGDADLSSSGEAGKNGPSARYRIGRIVQMSFLWHKRVHYDIYRGPFACSYDWLAARLAFVLTDSVAILKNPVLEQRQKFLASKYSLTARRIQKQLPNFFPREDSYPDQVIPETTTLHHYDMSGYNVLVDEEGQLTALLDWDGVSAVPLWKACQMPEFLVSRYIDEMGDDSPKRMDNGSIVSQLAKEEAISLEKAQLRNLFLAEMRRLEPYWVDVYRTSERSADFEVAVQLCDSRSNTDTVGEWLRDIEQGKEYWSLQRRLLGE</sequence>
<dbReference type="Gene3D" id="3.30.200.20">
    <property type="entry name" value="Phosphorylase Kinase, domain 1"/>
    <property type="match status" value="1"/>
</dbReference>
<dbReference type="SUPFAM" id="SSF56112">
    <property type="entry name" value="Protein kinase-like (PK-like)"/>
    <property type="match status" value="2"/>
</dbReference>
<dbReference type="InterPro" id="IPR002575">
    <property type="entry name" value="Aminoglycoside_PTrfase"/>
</dbReference>
<organism evidence="2 3">
    <name type="scientific">Endocarpon pusillum (strain Z07020 / HMAS-L-300199)</name>
    <name type="common">Lichen-forming fungus</name>
    <dbReference type="NCBI Taxonomy" id="1263415"/>
    <lineage>
        <taxon>Eukaryota</taxon>
        <taxon>Fungi</taxon>
        <taxon>Dikarya</taxon>
        <taxon>Ascomycota</taxon>
        <taxon>Pezizomycotina</taxon>
        <taxon>Eurotiomycetes</taxon>
        <taxon>Chaetothyriomycetidae</taxon>
        <taxon>Verrucariales</taxon>
        <taxon>Verrucariaceae</taxon>
        <taxon>Endocarpon</taxon>
    </lineage>
</organism>
<name>U1HKK0_ENDPU</name>
<dbReference type="RefSeq" id="XP_007803631.1">
    <property type="nucleotide sequence ID" value="XM_007805440.1"/>
</dbReference>
<proteinExistence type="predicted"/>
<dbReference type="OrthoDB" id="428260at2759"/>
<keyword evidence="3" id="KW-1185">Reference proteome</keyword>
<dbReference type="Pfam" id="PF01636">
    <property type="entry name" value="APH"/>
    <property type="match status" value="1"/>
</dbReference>
<dbReference type="InterPro" id="IPR011009">
    <property type="entry name" value="Kinase-like_dom_sf"/>
</dbReference>
<dbReference type="GeneID" id="19240070"/>
<protein>
    <recommendedName>
        <fullName evidence="1">Aminoglycoside phosphotransferase domain-containing protein</fullName>
    </recommendedName>
</protein>
<accession>U1HKK0</accession>
<dbReference type="eggNOG" id="ENOG502RXBQ">
    <property type="taxonomic scope" value="Eukaryota"/>
</dbReference>
<evidence type="ECO:0000313" key="3">
    <source>
        <dbReference type="Proteomes" id="UP000019373"/>
    </source>
</evidence>
<reference evidence="3" key="1">
    <citation type="journal article" date="2014" name="BMC Genomics">
        <title>Genome characteristics reveal the impact of lichenization on lichen-forming fungus Endocarpon pusillum Hedwig (Verrucariales, Ascomycota).</title>
        <authorList>
            <person name="Wang Y.-Y."/>
            <person name="Liu B."/>
            <person name="Zhang X.-Y."/>
            <person name="Zhou Q.-M."/>
            <person name="Zhang T."/>
            <person name="Li H."/>
            <person name="Yu Y.-F."/>
            <person name="Zhang X.-L."/>
            <person name="Hao X.-Y."/>
            <person name="Wang M."/>
            <person name="Wang L."/>
            <person name="Wei J.-C."/>
        </authorList>
    </citation>
    <scope>NUCLEOTIDE SEQUENCE [LARGE SCALE GENOMIC DNA]</scope>
    <source>
        <strain evidence="3">Z07020 / HMAS-L-300199</strain>
    </source>
</reference>
<dbReference type="InterPro" id="IPR051678">
    <property type="entry name" value="AGP_Transferase"/>
</dbReference>
<dbReference type="PANTHER" id="PTHR21310">
    <property type="entry name" value="AMINOGLYCOSIDE PHOSPHOTRANSFERASE-RELATED-RELATED"/>
    <property type="match status" value="1"/>
</dbReference>
<dbReference type="Proteomes" id="UP000019373">
    <property type="component" value="Unassembled WGS sequence"/>
</dbReference>
<dbReference type="EMBL" id="KE721293">
    <property type="protein sequence ID" value="ERF70765.1"/>
    <property type="molecule type" value="Genomic_DNA"/>
</dbReference>
<feature type="domain" description="Aminoglycoside phosphotransferase" evidence="1">
    <location>
        <begin position="69"/>
        <end position="161"/>
    </location>
</feature>